<evidence type="ECO:0000313" key="2">
    <source>
        <dbReference type="Proteomes" id="UP001287356"/>
    </source>
</evidence>
<reference evidence="1" key="1">
    <citation type="journal article" date="2023" name="Mol. Phylogenet. Evol.">
        <title>Genome-scale phylogeny and comparative genomics of the fungal order Sordariales.</title>
        <authorList>
            <person name="Hensen N."/>
            <person name="Bonometti L."/>
            <person name="Westerberg I."/>
            <person name="Brannstrom I.O."/>
            <person name="Guillou S."/>
            <person name="Cros-Aarteil S."/>
            <person name="Calhoun S."/>
            <person name="Haridas S."/>
            <person name="Kuo A."/>
            <person name="Mondo S."/>
            <person name="Pangilinan J."/>
            <person name="Riley R."/>
            <person name="LaButti K."/>
            <person name="Andreopoulos B."/>
            <person name="Lipzen A."/>
            <person name="Chen C."/>
            <person name="Yan M."/>
            <person name="Daum C."/>
            <person name="Ng V."/>
            <person name="Clum A."/>
            <person name="Steindorff A."/>
            <person name="Ohm R.A."/>
            <person name="Martin F."/>
            <person name="Silar P."/>
            <person name="Natvig D.O."/>
            <person name="Lalanne C."/>
            <person name="Gautier V."/>
            <person name="Ament-Velasquez S.L."/>
            <person name="Kruys A."/>
            <person name="Hutchinson M.I."/>
            <person name="Powell A.J."/>
            <person name="Barry K."/>
            <person name="Miller A.N."/>
            <person name="Grigoriev I.V."/>
            <person name="Debuchy R."/>
            <person name="Gladieux P."/>
            <person name="Hiltunen Thoren M."/>
            <person name="Johannesson H."/>
        </authorList>
    </citation>
    <scope>NUCLEOTIDE SEQUENCE</scope>
    <source>
        <strain evidence="1">CBS 958.72</strain>
    </source>
</reference>
<proteinExistence type="predicted"/>
<organism evidence="1 2">
    <name type="scientific">Lasiosphaeria ovina</name>
    <dbReference type="NCBI Taxonomy" id="92902"/>
    <lineage>
        <taxon>Eukaryota</taxon>
        <taxon>Fungi</taxon>
        <taxon>Dikarya</taxon>
        <taxon>Ascomycota</taxon>
        <taxon>Pezizomycotina</taxon>
        <taxon>Sordariomycetes</taxon>
        <taxon>Sordariomycetidae</taxon>
        <taxon>Sordariales</taxon>
        <taxon>Lasiosphaeriaceae</taxon>
        <taxon>Lasiosphaeria</taxon>
    </lineage>
</organism>
<dbReference type="Proteomes" id="UP001287356">
    <property type="component" value="Unassembled WGS sequence"/>
</dbReference>
<keyword evidence="2" id="KW-1185">Reference proteome</keyword>
<sequence length="261" mass="29870">MRFYWVRDTVPTIRNAVEIRDNCGSARPRQETTATPTARLSANRRFGWELGRKEGTYLTYLPRMRIQVVVTSPPMQTPNSGRSRQHPASTAMAGWKKSYAWIPEDMRTYCTVPYRGLQCSARQSIGREQVCWPEHEKTSSWGMNMEREREKQPVVIECRQMLPAGSSGRQSTWPLGSLWAEPLAPRPSRRSLLSKAKALEMPTFHTRFVKLGQRRLGLDEWINAHCSATNCAPCSAEPWPPKVALNMENRPVDMPWPNRGT</sequence>
<protein>
    <submittedName>
        <fullName evidence="1">Uncharacterized protein</fullName>
    </submittedName>
</protein>
<comment type="caution">
    <text evidence="1">The sequence shown here is derived from an EMBL/GenBank/DDBJ whole genome shotgun (WGS) entry which is preliminary data.</text>
</comment>
<reference evidence="1" key="2">
    <citation type="submission" date="2023-06" db="EMBL/GenBank/DDBJ databases">
        <authorList>
            <consortium name="Lawrence Berkeley National Laboratory"/>
            <person name="Haridas S."/>
            <person name="Hensen N."/>
            <person name="Bonometti L."/>
            <person name="Westerberg I."/>
            <person name="Brannstrom I.O."/>
            <person name="Guillou S."/>
            <person name="Cros-Aarteil S."/>
            <person name="Calhoun S."/>
            <person name="Kuo A."/>
            <person name="Mondo S."/>
            <person name="Pangilinan J."/>
            <person name="Riley R."/>
            <person name="Labutti K."/>
            <person name="Andreopoulos B."/>
            <person name="Lipzen A."/>
            <person name="Chen C."/>
            <person name="Yanf M."/>
            <person name="Daum C."/>
            <person name="Ng V."/>
            <person name="Clum A."/>
            <person name="Steindorff A."/>
            <person name="Ohm R."/>
            <person name="Martin F."/>
            <person name="Silar P."/>
            <person name="Natvig D."/>
            <person name="Lalanne C."/>
            <person name="Gautier V."/>
            <person name="Ament-Velasquez S.L."/>
            <person name="Kruys A."/>
            <person name="Hutchinson M.I."/>
            <person name="Powell A.J."/>
            <person name="Barry K."/>
            <person name="Miller A.N."/>
            <person name="Grigoriev I.V."/>
            <person name="Debuchy R."/>
            <person name="Gladieux P."/>
            <person name="Thoren M.H."/>
            <person name="Johannesson H."/>
        </authorList>
    </citation>
    <scope>NUCLEOTIDE SEQUENCE</scope>
    <source>
        <strain evidence="1">CBS 958.72</strain>
    </source>
</reference>
<evidence type="ECO:0000313" key="1">
    <source>
        <dbReference type="EMBL" id="KAK3379202.1"/>
    </source>
</evidence>
<dbReference type="EMBL" id="JAULSN010000002">
    <property type="protein sequence ID" value="KAK3379202.1"/>
    <property type="molecule type" value="Genomic_DNA"/>
</dbReference>
<name>A0AAE0KMY5_9PEZI</name>
<accession>A0AAE0KMY5</accession>
<dbReference type="AlphaFoldDB" id="A0AAE0KMY5"/>
<gene>
    <name evidence="1" type="ORF">B0T24DRAFT_147700</name>
</gene>